<evidence type="ECO:0000259" key="3">
    <source>
        <dbReference type="PROSITE" id="PS51352"/>
    </source>
</evidence>
<feature type="signal peptide" evidence="2">
    <location>
        <begin position="1"/>
        <end position="40"/>
    </location>
</feature>
<comment type="caution">
    <text evidence="4">The sequence shown here is derived from an EMBL/GenBank/DDBJ whole genome shotgun (WGS) entry which is preliminary data.</text>
</comment>
<dbReference type="Proteomes" id="UP000239907">
    <property type="component" value="Unassembled WGS sequence"/>
</dbReference>
<dbReference type="InterPro" id="IPR036249">
    <property type="entry name" value="Thioredoxin-like_sf"/>
</dbReference>
<reference evidence="4 5" key="1">
    <citation type="submission" date="2016-12" db="EMBL/GenBank/DDBJ databases">
        <title>Study of bacterial adaptation to deep sea.</title>
        <authorList>
            <person name="Song J."/>
            <person name="Yoshizawa S."/>
            <person name="Kogure K."/>
        </authorList>
    </citation>
    <scope>NUCLEOTIDE SEQUENCE [LARGE SCALE GENOMIC DNA]</scope>
    <source>
        <strain evidence="4 5">SAORIC-165</strain>
    </source>
</reference>
<dbReference type="InterPro" id="IPR013766">
    <property type="entry name" value="Thioredoxin_domain"/>
</dbReference>
<accession>A0A2S7U4Q4</accession>
<dbReference type="Pfam" id="PF00578">
    <property type="entry name" value="AhpC-TSA"/>
    <property type="match status" value="1"/>
</dbReference>
<sequence length="770" mass="86794">MQDSLFFYVLFPHTMFFPLRSITSSSALLLTLALAPVCSAAEPRLEGHSHQGHAFNEGPRQSAPLVNNTGQVHFPITTSWKDGQDYFNQGLGQLHGFWYYEAERSFRQIVAKDPTCAMAYWGLAMANWENEKRAKEFIAKANQHLDKASDHEKLYIKAQANYLDGKPDDAKKRNQKLLHDIESIIDKHPDDIEAKAMLCVRLWQFSRKGLPITSHEAVDALLQQILAVAPHHPAHHYRIHLWDKRNAKRALDSAAKLGSTAPAIAHMWHMPGHIYSKLHRYEDAAWHQQASARIDHGHMIKQLILPDQIHNYAHNNEWLSRNWVHLGNASSALSMAKSLLANPRHPTLNTLEGKAHSYNYGRRRLAEILEKFELWETAIELTSSHWFEPVDVPKHEYPRLRLIGLAHFQLGQKPELEKTITQFDSLIETARTLQKSAQDKASEKAKTDKKSDKETETLVKAAGKSAEGTIKQIKKYQTELNGLVAELNGDKEESLKALKQSARPKWAKALRYLHHGDLETANKLSEEAVTKSTHQTLPLAARIEILHAQGKTEETRSSFEQLRKISSQIDLTTPPFVRLAPIAKSLGLPDNWTQPDTPATDTAVRPELDSLGPIHWTPAVAPGFSHADQNNKPISLADYQGKPLLLIFYLGHGCLHCSEQLNALADRSMDFKDISLPILAISTDTLVGLKKSQENFSAEGENFPFPLIADPEKASFHKYSAHDDFENEPLHGTFLISGTGRILWSDISADPFMDIDFLLSEAKRLPPLHK</sequence>
<evidence type="ECO:0000313" key="4">
    <source>
        <dbReference type="EMBL" id="PQJ29411.1"/>
    </source>
</evidence>
<dbReference type="InterPro" id="IPR011990">
    <property type="entry name" value="TPR-like_helical_dom_sf"/>
</dbReference>
<dbReference type="Gene3D" id="1.25.40.10">
    <property type="entry name" value="Tetratricopeptide repeat domain"/>
    <property type="match status" value="2"/>
</dbReference>
<dbReference type="PANTHER" id="PTHR45588:SF1">
    <property type="entry name" value="WW DOMAIN-CONTAINING PROTEIN"/>
    <property type="match status" value="1"/>
</dbReference>
<name>A0A2S7U4Q4_9BACT</name>
<dbReference type="AlphaFoldDB" id="A0A2S7U4Q4"/>
<dbReference type="SUPFAM" id="SSF48452">
    <property type="entry name" value="TPR-like"/>
    <property type="match status" value="1"/>
</dbReference>
<dbReference type="InterPro" id="IPR000866">
    <property type="entry name" value="AhpC/TSA"/>
</dbReference>
<keyword evidence="2" id="KW-0732">Signal</keyword>
<dbReference type="EMBL" id="MQWA01000001">
    <property type="protein sequence ID" value="PQJ29411.1"/>
    <property type="molecule type" value="Genomic_DNA"/>
</dbReference>
<gene>
    <name evidence="4" type="ORF">BSZ32_13550</name>
</gene>
<feature type="chain" id="PRO_5015436934" description="Thioredoxin domain-containing protein" evidence="2">
    <location>
        <begin position="41"/>
        <end position="770"/>
    </location>
</feature>
<feature type="compositionally biased region" description="Basic and acidic residues" evidence="1">
    <location>
        <begin position="437"/>
        <end position="456"/>
    </location>
</feature>
<dbReference type="OrthoDB" id="9778494at2"/>
<feature type="region of interest" description="Disordered" evidence="1">
    <location>
        <begin position="435"/>
        <end position="456"/>
    </location>
</feature>
<dbReference type="SUPFAM" id="SSF52833">
    <property type="entry name" value="Thioredoxin-like"/>
    <property type="match status" value="1"/>
</dbReference>
<dbReference type="PANTHER" id="PTHR45588">
    <property type="entry name" value="TPR DOMAIN-CONTAINING PROTEIN"/>
    <property type="match status" value="1"/>
</dbReference>
<dbReference type="GO" id="GO:0016491">
    <property type="term" value="F:oxidoreductase activity"/>
    <property type="evidence" value="ECO:0007669"/>
    <property type="project" value="InterPro"/>
</dbReference>
<dbReference type="GO" id="GO:0006950">
    <property type="term" value="P:response to stress"/>
    <property type="evidence" value="ECO:0007669"/>
    <property type="project" value="UniProtKB-ARBA"/>
</dbReference>
<feature type="domain" description="Thioredoxin" evidence="3">
    <location>
        <begin position="615"/>
        <end position="767"/>
    </location>
</feature>
<dbReference type="GO" id="GO:0016209">
    <property type="term" value="F:antioxidant activity"/>
    <property type="evidence" value="ECO:0007669"/>
    <property type="project" value="InterPro"/>
</dbReference>
<dbReference type="Gene3D" id="3.40.30.10">
    <property type="entry name" value="Glutaredoxin"/>
    <property type="match status" value="1"/>
</dbReference>
<keyword evidence="5" id="KW-1185">Reference proteome</keyword>
<dbReference type="PROSITE" id="PS51352">
    <property type="entry name" value="THIOREDOXIN_2"/>
    <property type="match status" value="1"/>
</dbReference>
<evidence type="ECO:0000256" key="2">
    <source>
        <dbReference type="SAM" id="SignalP"/>
    </source>
</evidence>
<proteinExistence type="predicted"/>
<protein>
    <recommendedName>
        <fullName evidence="3">Thioredoxin domain-containing protein</fullName>
    </recommendedName>
</protein>
<organism evidence="4 5">
    <name type="scientific">Rubritalea profundi</name>
    <dbReference type="NCBI Taxonomy" id="1658618"/>
    <lineage>
        <taxon>Bacteria</taxon>
        <taxon>Pseudomonadati</taxon>
        <taxon>Verrucomicrobiota</taxon>
        <taxon>Verrucomicrobiia</taxon>
        <taxon>Verrucomicrobiales</taxon>
        <taxon>Rubritaleaceae</taxon>
        <taxon>Rubritalea</taxon>
    </lineage>
</organism>
<evidence type="ECO:0000313" key="5">
    <source>
        <dbReference type="Proteomes" id="UP000239907"/>
    </source>
</evidence>
<evidence type="ECO:0000256" key="1">
    <source>
        <dbReference type="SAM" id="MobiDB-lite"/>
    </source>
</evidence>